<organism evidence="1 2">
    <name type="scientific">Trapa natans</name>
    <name type="common">Water chestnut</name>
    <dbReference type="NCBI Taxonomy" id="22666"/>
    <lineage>
        <taxon>Eukaryota</taxon>
        <taxon>Viridiplantae</taxon>
        <taxon>Streptophyta</taxon>
        <taxon>Embryophyta</taxon>
        <taxon>Tracheophyta</taxon>
        <taxon>Spermatophyta</taxon>
        <taxon>Magnoliopsida</taxon>
        <taxon>eudicotyledons</taxon>
        <taxon>Gunneridae</taxon>
        <taxon>Pentapetalae</taxon>
        <taxon>rosids</taxon>
        <taxon>malvids</taxon>
        <taxon>Myrtales</taxon>
        <taxon>Lythraceae</taxon>
        <taxon>Trapa</taxon>
    </lineage>
</organism>
<dbReference type="EMBL" id="JAXQNO010000013">
    <property type="protein sequence ID" value="KAK4786254.1"/>
    <property type="molecule type" value="Genomic_DNA"/>
</dbReference>
<comment type="caution">
    <text evidence="1">The sequence shown here is derived from an EMBL/GenBank/DDBJ whole genome shotgun (WGS) entry which is preliminary data.</text>
</comment>
<sequence length="119" mass="12910">MVNPDRPFLEAPLQSLKSHNKMKKYTNFLRWHVLVSKLNRISSRKVHKKAWTLANLSAGQFMMGVEDNVSTWILPEFDISSTAVGTNWVVSGGAGRSGSAAGALDSSAGAQASIKLEHA</sequence>
<evidence type="ECO:0000313" key="1">
    <source>
        <dbReference type="EMBL" id="KAK4786254.1"/>
    </source>
</evidence>
<proteinExistence type="predicted"/>
<dbReference type="AlphaFoldDB" id="A0AAN7LL33"/>
<gene>
    <name evidence="1" type="ORF">SAY86_002943</name>
</gene>
<accession>A0AAN7LL33</accession>
<protein>
    <submittedName>
        <fullName evidence="1">Uncharacterized protein</fullName>
    </submittedName>
</protein>
<evidence type="ECO:0000313" key="2">
    <source>
        <dbReference type="Proteomes" id="UP001346149"/>
    </source>
</evidence>
<keyword evidence="2" id="KW-1185">Reference proteome</keyword>
<name>A0AAN7LL33_TRANT</name>
<dbReference type="Proteomes" id="UP001346149">
    <property type="component" value="Unassembled WGS sequence"/>
</dbReference>
<reference evidence="1 2" key="1">
    <citation type="journal article" date="2023" name="Hortic Res">
        <title>Pangenome of water caltrop reveals structural variations and asymmetric subgenome divergence after allopolyploidization.</title>
        <authorList>
            <person name="Zhang X."/>
            <person name="Chen Y."/>
            <person name="Wang L."/>
            <person name="Yuan Y."/>
            <person name="Fang M."/>
            <person name="Shi L."/>
            <person name="Lu R."/>
            <person name="Comes H.P."/>
            <person name="Ma Y."/>
            <person name="Chen Y."/>
            <person name="Huang G."/>
            <person name="Zhou Y."/>
            <person name="Zheng Z."/>
            <person name="Qiu Y."/>
        </authorList>
    </citation>
    <scope>NUCLEOTIDE SEQUENCE [LARGE SCALE GENOMIC DNA]</scope>
    <source>
        <strain evidence="1">F231</strain>
    </source>
</reference>